<dbReference type="EMBL" id="JBHTCR010000007">
    <property type="protein sequence ID" value="MFC7348004.1"/>
    <property type="molecule type" value="Genomic_DNA"/>
</dbReference>
<evidence type="ECO:0000313" key="1">
    <source>
        <dbReference type="EMBL" id="MFC7348004.1"/>
    </source>
</evidence>
<dbReference type="RefSeq" id="WP_378180864.1">
    <property type="nucleotide sequence ID" value="NZ_JBHTCR010000007.1"/>
</dbReference>
<dbReference type="InterPro" id="IPR003489">
    <property type="entry name" value="RHF/RaiA"/>
</dbReference>
<dbReference type="SUPFAM" id="SSF69754">
    <property type="entry name" value="Ribosome binding protein Y (YfiA homologue)"/>
    <property type="match status" value="1"/>
</dbReference>
<evidence type="ECO:0000313" key="2">
    <source>
        <dbReference type="Proteomes" id="UP001596550"/>
    </source>
</evidence>
<dbReference type="Proteomes" id="UP001596550">
    <property type="component" value="Unassembled WGS sequence"/>
</dbReference>
<dbReference type="InterPro" id="IPR036567">
    <property type="entry name" value="RHF-like"/>
</dbReference>
<name>A0ABW2M3C0_9FLAO</name>
<proteinExistence type="predicted"/>
<keyword evidence="2" id="KW-1185">Reference proteome</keyword>
<organism evidence="1 2">
    <name type="scientific">Chryseobacterium zhengzhouense</name>
    <dbReference type="NCBI Taxonomy" id="1636086"/>
    <lineage>
        <taxon>Bacteria</taxon>
        <taxon>Pseudomonadati</taxon>
        <taxon>Bacteroidota</taxon>
        <taxon>Flavobacteriia</taxon>
        <taxon>Flavobacteriales</taxon>
        <taxon>Weeksellaceae</taxon>
        <taxon>Chryseobacterium group</taxon>
        <taxon>Chryseobacterium</taxon>
    </lineage>
</organism>
<comment type="caution">
    <text evidence="1">The sequence shown here is derived from an EMBL/GenBank/DDBJ whole genome shotgun (WGS) entry which is preliminary data.</text>
</comment>
<sequence>MKISVQAIGLTPHEPLESHVDKKVNKLDTFYDKIQECKVFLKVENNSDKANKTTELILVVPGDDIVVKKTTTSFEESLDQCVDTAKKLLIKKKELAS</sequence>
<protein>
    <submittedName>
        <fullName evidence="1">HPF/RaiA family ribosome-associated protein</fullName>
    </submittedName>
</protein>
<reference evidence="2" key="1">
    <citation type="journal article" date="2019" name="Int. J. Syst. Evol. Microbiol.">
        <title>The Global Catalogue of Microorganisms (GCM) 10K type strain sequencing project: providing services to taxonomists for standard genome sequencing and annotation.</title>
        <authorList>
            <consortium name="The Broad Institute Genomics Platform"/>
            <consortium name="The Broad Institute Genome Sequencing Center for Infectious Disease"/>
            <person name="Wu L."/>
            <person name="Ma J."/>
        </authorList>
    </citation>
    <scope>NUCLEOTIDE SEQUENCE [LARGE SCALE GENOMIC DNA]</scope>
    <source>
        <strain evidence="2">CCUG 54781</strain>
    </source>
</reference>
<dbReference type="Gene3D" id="3.30.160.100">
    <property type="entry name" value="Ribosome hibernation promotion factor-like"/>
    <property type="match status" value="1"/>
</dbReference>
<gene>
    <name evidence="1" type="ORF">ACFQO9_14895</name>
</gene>
<accession>A0ABW2M3C0</accession>
<dbReference type="Pfam" id="PF02482">
    <property type="entry name" value="Ribosomal_S30AE"/>
    <property type="match status" value="1"/>
</dbReference>